<sequence length="423" mass="45653">MTPAHLVASIGWTLVEFIWQGALIGCAVALAMSLLRNARAEHRYAVACTGLLLCLLWPAAELAARLAGTQHLAAQPMATFASGLIASPLDDSWRAVFERSLGWIVGTWGVCAVVLALRMIAGLLWLHRAAALEPGDPAWQVRLDRMAQAAGIARLVRLRIVADLASPVTFGWWRPVVLVPASLVSGMPSHLLEALLAHELAHIRRHDYLVNLLQNVVEALLFYHPAIWWISGRIRVERELVADTIAARQLGEPRRLALALSELERLQFSTQHLAQAANGGNLMQRIKQLVRPDTQALNWKAALPVLGLALAALAGCTSTAPVNPFAAMPDNDTTSPIAKFNSCARPVYPADALAANIQGTVTLGMLVKADGKVREAVVRQTSGNGSLDETARAALAKCSFQPGTVNGAAKEQWTEVKYVWTTS</sequence>
<evidence type="ECO:0000256" key="1">
    <source>
        <dbReference type="ARBA" id="ARBA00004167"/>
    </source>
</evidence>
<dbReference type="Gene3D" id="3.30.2010.10">
    <property type="entry name" value="Metalloproteases ('zincins'), catalytic domain"/>
    <property type="match status" value="1"/>
</dbReference>
<dbReference type="Gene3D" id="3.30.1150.10">
    <property type="match status" value="1"/>
</dbReference>
<evidence type="ECO:0000313" key="7">
    <source>
        <dbReference type="EMBL" id="MBB6133583.1"/>
    </source>
</evidence>
<accession>A0A7W9WZ93</accession>
<dbReference type="RefSeq" id="WP_183553099.1">
    <property type="nucleotide sequence ID" value="NZ_JACHBX010000001.1"/>
</dbReference>
<organism evidence="7 8">
    <name type="scientific">Massilia aurea</name>
    <dbReference type="NCBI Taxonomy" id="373040"/>
    <lineage>
        <taxon>Bacteria</taxon>
        <taxon>Pseudomonadati</taxon>
        <taxon>Pseudomonadota</taxon>
        <taxon>Betaproteobacteria</taxon>
        <taxon>Burkholderiales</taxon>
        <taxon>Oxalobacteraceae</taxon>
        <taxon>Telluria group</taxon>
        <taxon>Massilia</taxon>
    </lineage>
</organism>
<keyword evidence="7" id="KW-0378">Hydrolase</keyword>
<dbReference type="PROSITE" id="PS52015">
    <property type="entry name" value="TONB_CTD"/>
    <property type="match status" value="1"/>
</dbReference>
<feature type="transmembrane region" description="Helical" evidence="5">
    <location>
        <begin position="101"/>
        <end position="126"/>
    </location>
</feature>
<gene>
    <name evidence="7" type="ORF">HD842_001694</name>
</gene>
<dbReference type="Pfam" id="PF05569">
    <property type="entry name" value="Peptidase_M56"/>
    <property type="match status" value="1"/>
</dbReference>
<keyword evidence="2 5" id="KW-0812">Transmembrane</keyword>
<comment type="caution">
    <text evidence="7">The sequence shown here is derived from an EMBL/GenBank/DDBJ whole genome shotgun (WGS) entry which is preliminary data.</text>
</comment>
<feature type="domain" description="TonB C-terminal" evidence="6">
    <location>
        <begin position="333"/>
        <end position="423"/>
    </location>
</feature>
<name>A0A7W9WZ93_9BURK</name>
<dbReference type="InterPro" id="IPR037682">
    <property type="entry name" value="TonB_C"/>
</dbReference>
<dbReference type="EMBL" id="JACHBX010000001">
    <property type="protein sequence ID" value="MBB6133583.1"/>
    <property type="molecule type" value="Genomic_DNA"/>
</dbReference>
<evidence type="ECO:0000313" key="8">
    <source>
        <dbReference type="Proteomes" id="UP000540787"/>
    </source>
</evidence>
<feature type="transmembrane region" description="Helical" evidence="5">
    <location>
        <begin position="44"/>
        <end position="60"/>
    </location>
</feature>
<evidence type="ECO:0000256" key="5">
    <source>
        <dbReference type="SAM" id="Phobius"/>
    </source>
</evidence>
<dbReference type="PANTHER" id="PTHR34978">
    <property type="entry name" value="POSSIBLE SENSOR-TRANSDUCER PROTEIN BLAR"/>
    <property type="match status" value="1"/>
</dbReference>
<dbReference type="Pfam" id="PF03544">
    <property type="entry name" value="TonB_C"/>
    <property type="match status" value="1"/>
</dbReference>
<dbReference type="GO" id="GO:0016787">
    <property type="term" value="F:hydrolase activity"/>
    <property type="evidence" value="ECO:0007669"/>
    <property type="project" value="UniProtKB-KW"/>
</dbReference>
<dbReference type="InterPro" id="IPR006260">
    <property type="entry name" value="TonB/TolA_C"/>
</dbReference>
<feature type="transmembrane region" description="Helical" evidence="5">
    <location>
        <begin position="6"/>
        <end position="32"/>
    </location>
</feature>
<dbReference type="NCBIfam" id="TIGR01352">
    <property type="entry name" value="tonB_Cterm"/>
    <property type="match status" value="1"/>
</dbReference>
<keyword evidence="8" id="KW-1185">Reference proteome</keyword>
<evidence type="ECO:0000256" key="3">
    <source>
        <dbReference type="ARBA" id="ARBA00022989"/>
    </source>
</evidence>
<dbReference type="GO" id="GO:0055085">
    <property type="term" value="P:transmembrane transport"/>
    <property type="evidence" value="ECO:0007669"/>
    <property type="project" value="InterPro"/>
</dbReference>
<dbReference type="GO" id="GO:0016020">
    <property type="term" value="C:membrane"/>
    <property type="evidence" value="ECO:0007669"/>
    <property type="project" value="UniProtKB-SubCell"/>
</dbReference>
<dbReference type="Proteomes" id="UP000540787">
    <property type="component" value="Unassembled WGS sequence"/>
</dbReference>
<evidence type="ECO:0000256" key="2">
    <source>
        <dbReference type="ARBA" id="ARBA00022692"/>
    </source>
</evidence>
<dbReference type="PANTHER" id="PTHR34978:SF3">
    <property type="entry name" value="SLR0241 PROTEIN"/>
    <property type="match status" value="1"/>
</dbReference>
<evidence type="ECO:0000259" key="6">
    <source>
        <dbReference type="PROSITE" id="PS52015"/>
    </source>
</evidence>
<evidence type="ECO:0000256" key="4">
    <source>
        <dbReference type="ARBA" id="ARBA00023136"/>
    </source>
</evidence>
<dbReference type="CDD" id="cd07341">
    <property type="entry name" value="M56_BlaR1_MecR1_like"/>
    <property type="match status" value="1"/>
</dbReference>
<dbReference type="EC" id="3.4.21.-" evidence="7"/>
<dbReference type="AlphaFoldDB" id="A0A7W9WZ93"/>
<reference evidence="7 8" key="1">
    <citation type="submission" date="2020-08" db="EMBL/GenBank/DDBJ databases">
        <title>The Agave Microbiome: Exploring the role of microbial communities in plant adaptations to desert environments.</title>
        <authorList>
            <person name="Partida-Martinez L.P."/>
        </authorList>
    </citation>
    <scope>NUCLEOTIDE SEQUENCE [LARGE SCALE GENOMIC DNA]</scope>
    <source>
        <strain evidence="7 8">AT3.2</strain>
    </source>
</reference>
<protein>
    <submittedName>
        <fullName evidence="7">D-alanyl-D-alanine endopeptidase (Penicillin-binding protein 7)</fullName>
        <ecNumber evidence="7">3.4.21.-</ecNumber>
    </submittedName>
</protein>
<dbReference type="SUPFAM" id="SSF74653">
    <property type="entry name" value="TolA/TonB C-terminal domain"/>
    <property type="match status" value="1"/>
</dbReference>
<keyword evidence="4 5" id="KW-0472">Membrane</keyword>
<keyword evidence="3 5" id="KW-1133">Transmembrane helix</keyword>
<proteinExistence type="predicted"/>
<dbReference type="InterPro" id="IPR052173">
    <property type="entry name" value="Beta-lactam_resp_regulator"/>
</dbReference>
<comment type="subcellular location">
    <subcellularLocation>
        <location evidence="1">Membrane</location>
        <topology evidence="1">Single-pass membrane protein</topology>
    </subcellularLocation>
</comment>
<dbReference type="InterPro" id="IPR008756">
    <property type="entry name" value="Peptidase_M56"/>
</dbReference>